<comment type="caution">
    <text evidence="1">The sequence shown here is derived from an EMBL/GenBank/DDBJ whole genome shotgun (WGS) entry which is preliminary data.</text>
</comment>
<dbReference type="PANTHER" id="PTHR38797:SF4">
    <property type="entry name" value="NUCLEAR PORE COMPLEX PROTEIN NUP85"/>
    <property type="match status" value="1"/>
</dbReference>
<gene>
    <name evidence="1" type="ORF">B0T16DRAFT_462902</name>
</gene>
<dbReference type="AlphaFoldDB" id="A0AA40CI14"/>
<name>A0AA40CI14_9PEZI</name>
<accession>A0AA40CI14</accession>
<dbReference type="EMBL" id="JAULSV010000007">
    <property type="protein sequence ID" value="KAK0639202.1"/>
    <property type="molecule type" value="Genomic_DNA"/>
</dbReference>
<dbReference type="PANTHER" id="PTHR38797">
    <property type="entry name" value="NUCLEAR PORE COMPLEX PROTEIN NUP85-RELATED"/>
    <property type="match status" value="1"/>
</dbReference>
<dbReference type="InterPro" id="IPR053204">
    <property type="entry name" value="Oxopyrrolidines_Biosynth-assoc"/>
</dbReference>
<evidence type="ECO:0000313" key="1">
    <source>
        <dbReference type="EMBL" id="KAK0639202.1"/>
    </source>
</evidence>
<dbReference type="InterPro" id="IPR022085">
    <property type="entry name" value="OpdG"/>
</dbReference>
<keyword evidence="2" id="KW-1185">Reference proteome</keyword>
<proteinExistence type="predicted"/>
<evidence type="ECO:0000313" key="2">
    <source>
        <dbReference type="Proteomes" id="UP001174936"/>
    </source>
</evidence>
<dbReference type="Proteomes" id="UP001174936">
    <property type="component" value="Unassembled WGS sequence"/>
</dbReference>
<dbReference type="Pfam" id="PF12311">
    <property type="entry name" value="DUF3632"/>
    <property type="match status" value="1"/>
</dbReference>
<sequence length="318" mass="35096">MFRNFSLVSNTGDARHFPEFRRLSLEIHEENLRDASTSQDKLDVIRAVERHGLLITKDASRRPASMASEVQLCLNTVWDEVISTAEVLDFDQDAALHDQLVSLLLSLKEFDTLCRALYPSANPFPSWESYQFGERLQSAGTSSKALAVGICGDSLSRTALSCLRNALEVDDEAKAVARLPMAVVWIDHCRHQLVAFSVMNRFGENTDDRGAGSFLAAQIGGHDVEVGGYSLERWLFWRKRFQTLSHHADAVVANEAKTGFMSMISCGLDLDCDVPGEAGFREKVAVAMSDELNASGRPSVDIDDINVDVGWVDQVEAA</sequence>
<protein>
    <submittedName>
        <fullName evidence="1">Uncharacterized protein</fullName>
    </submittedName>
</protein>
<reference evidence="1" key="1">
    <citation type="submission" date="2023-06" db="EMBL/GenBank/DDBJ databases">
        <title>Genome-scale phylogeny and comparative genomics of the fungal order Sordariales.</title>
        <authorList>
            <consortium name="Lawrence Berkeley National Laboratory"/>
            <person name="Hensen N."/>
            <person name="Bonometti L."/>
            <person name="Westerberg I."/>
            <person name="Brannstrom I.O."/>
            <person name="Guillou S."/>
            <person name="Cros-Aarteil S."/>
            <person name="Calhoun S."/>
            <person name="Haridas S."/>
            <person name="Kuo A."/>
            <person name="Mondo S."/>
            <person name="Pangilinan J."/>
            <person name="Riley R."/>
            <person name="Labutti K."/>
            <person name="Andreopoulos B."/>
            <person name="Lipzen A."/>
            <person name="Chen C."/>
            <person name="Yanf M."/>
            <person name="Daum C."/>
            <person name="Ng V."/>
            <person name="Clum A."/>
            <person name="Steindorff A."/>
            <person name="Ohm R."/>
            <person name="Martin F."/>
            <person name="Silar P."/>
            <person name="Natvig D."/>
            <person name="Lalanne C."/>
            <person name="Gautier V."/>
            <person name="Ament-Velasquez S.L."/>
            <person name="Kruys A."/>
            <person name="Hutchinson M.I."/>
            <person name="Powell A.J."/>
            <person name="Barry K."/>
            <person name="Miller A.N."/>
            <person name="Grigoriev I.V."/>
            <person name="Debuchy R."/>
            <person name="Gladieux P."/>
            <person name="Thoren M.H."/>
            <person name="Johannesson H."/>
        </authorList>
    </citation>
    <scope>NUCLEOTIDE SEQUENCE</scope>
    <source>
        <strain evidence="1">SMH2532-1</strain>
    </source>
</reference>
<organism evidence="1 2">
    <name type="scientific">Cercophora newfieldiana</name>
    <dbReference type="NCBI Taxonomy" id="92897"/>
    <lineage>
        <taxon>Eukaryota</taxon>
        <taxon>Fungi</taxon>
        <taxon>Dikarya</taxon>
        <taxon>Ascomycota</taxon>
        <taxon>Pezizomycotina</taxon>
        <taxon>Sordariomycetes</taxon>
        <taxon>Sordariomycetidae</taxon>
        <taxon>Sordariales</taxon>
        <taxon>Lasiosphaeriaceae</taxon>
        <taxon>Cercophora</taxon>
    </lineage>
</organism>